<evidence type="ECO:0000313" key="1">
    <source>
        <dbReference type="EMBL" id="ABJ04797.1"/>
    </source>
</evidence>
<dbReference type="HOGENOM" id="CLU_187790_0_0_5"/>
<dbReference type="STRING" id="316055.RPE_0841"/>
<dbReference type="KEGG" id="rpe:RPE_0841"/>
<reference evidence="1" key="1">
    <citation type="submission" date="2006-09" db="EMBL/GenBank/DDBJ databases">
        <title>Complete sequence of Rhodopseudomonas palustris BisA53.</title>
        <authorList>
            <consortium name="US DOE Joint Genome Institute"/>
            <person name="Copeland A."/>
            <person name="Lucas S."/>
            <person name="Lapidus A."/>
            <person name="Barry K."/>
            <person name="Detter J.C."/>
            <person name="Glavina del Rio T."/>
            <person name="Hammon N."/>
            <person name="Israni S."/>
            <person name="Dalin E."/>
            <person name="Tice H."/>
            <person name="Pitluck S."/>
            <person name="Chain P."/>
            <person name="Malfatti S."/>
            <person name="Shin M."/>
            <person name="Vergez L."/>
            <person name="Schmutz J."/>
            <person name="Larimer F."/>
            <person name="Land M."/>
            <person name="Hauser L."/>
            <person name="Pelletier D.A."/>
            <person name="Kyrpides N."/>
            <person name="Kim E."/>
            <person name="Harwood C.S."/>
            <person name="Oda Y."/>
            <person name="Richardson P."/>
        </authorList>
    </citation>
    <scope>NUCLEOTIDE SEQUENCE [LARGE SCALE GENOMIC DNA]</scope>
    <source>
        <strain evidence="1">BisA53</strain>
    </source>
</reference>
<protein>
    <submittedName>
        <fullName evidence="1">Uncharacterized protein</fullName>
    </submittedName>
</protein>
<dbReference type="eggNOG" id="ENOG5033524">
    <property type="taxonomic scope" value="Bacteria"/>
</dbReference>
<accession>Q07TD7</accession>
<dbReference type="OrthoDB" id="7363897at2"/>
<proteinExistence type="predicted"/>
<name>Q07TD7_RHOP5</name>
<gene>
    <name evidence="1" type="ordered locus">RPE_0841</name>
</gene>
<organism evidence="1">
    <name type="scientific">Rhodopseudomonas palustris (strain BisA53)</name>
    <dbReference type="NCBI Taxonomy" id="316055"/>
    <lineage>
        <taxon>Bacteria</taxon>
        <taxon>Pseudomonadati</taxon>
        <taxon>Pseudomonadota</taxon>
        <taxon>Alphaproteobacteria</taxon>
        <taxon>Hyphomicrobiales</taxon>
        <taxon>Nitrobacteraceae</taxon>
        <taxon>Rhodopseudomonas</taxon>
    </lineage>
</organism>
<sequence length="74" mass="8403">MTPIELVVTVCAVLSPQQCEEERLVFDFQGSPQQCVMAAQPYIAQWVGDHPKWNAVRWRCEFPQKGTRAAAEPK</sequence>
<dbReference type="EMBL" id="CP000463">
    <property type="protein sequence ID" value="ABJ04797.1"/>
    <property type="molecule type" value="Genomic_DNA"/>
</dbReference>
<dbReference type="AlphaFoldDB" id="Q07TD7"/>